<sequence length="117" mass="12756">MAKHGKFLVPNGKNQNGKSKDFFTCDACGTSGHGFTYHCGACKFDLHVECASLPEIEKRKDHEHPLILLCGFDADKVEGGGFSCYVCNDGIGKGCWSYCCLDCKCGTHLECVGKLIR</sequence>
<accession>A0A2G9I5Z9</accession>
<dbReference type="OrthoDB" id="1884766at2759"/>
<dbReference type="SUPFAM" id="SSF57889">
    <property type="entry name" value="Cysteine-rich domain"/>
    <property type="match status" value="2"/>
</dbReference>
<gene>
    <name evidence="3" type="ORF">CDL12_02081</name>
</gene>
<reference evidence="4" key="1">
    <citation type="journal article" date="2018" name="Gigascience">
        <title>Genome assembly of the Pink Ipe (Handroanthus impetiginosus, Bignoniaceae), a highly valued, ecologically keystone Neotropical timber forest tree.</title>
        <authorList>
            <person name="Silva-Junior O.B."/>
            <person name="Grattapaglia D."/>
            <person name="Novaes E."/>
            <person name="Collevatti R.G."/>
        </authorList>
    </citation>
    <scope>NUCLEOTIDE SEQUENCE [LARGE SCALE GENOMIC DNA]</scope>
    <source>
        <strain evidence="4">cv. UFG-1</strain>
    </source>
</reference>
<dbReference type="InterPro" id="IPR004146">
    <property type="entry name" value="DC1"/>
</dbReference>
<evidence type="ECO:0000256" key="1">
    <source>
        <dbReference type="ARBA" id="ARBA00022737"/>
    </source>
</evidence>
<organism evidence="3 4">
    <name type="scientific">Handroanthus impetiginosus</name>
    <dbReference type="NCBI Taxonomy" id="429701"/>
    <lineage>
        <taxon>Eukaryota</taxon>
        <taxon>Viridiplantae</taxon>
        <taxon>Streptophyta</taxon>
        <taxon>Embryophyta</taxon>
        <taxon>Tracheophyta</taxon>
        <taxon>Spermatophyta</taxon>
        <taxon>Magnoliopsida</taxon>
        <taxon>eudicotyledons</taxon>
        <taxon>Gunneridae</taxon>
        <taxon>Pentapetalae</taxon>
        <taxon>asterids</taxon>
        <taxon>lamiids</taxon>
        <taxon>Lamiales</taxon>
        <taxon>Bignoniaceae</taxon>
        <taxon>Crescentiina</taxon>
        <taxon>Tabebuia alliance</taxon>
        <taxon>Handroanthus</taxon>
    </lineage>
</organism>
<protein>
    <recommendedName>
        <fullName evidence="2">DC1 domain-containing protein</fullName>
    </recommendedName>
</protein>
<comment type="caution">
    <text evidence="3">The sequence shown here is derived from an EMBL/GenBank/DDBJ whole genome shotgun (WGS) entry which is preliminary data.</text>
</comment>
<dbReference type="AlphaFoldDB" id="A0A2G9I5Z9"/>
<evidence type="ECO:0000313" key="3">
    <source>
        <dbReference type="EMBL" id="PIN25183.1"/>
    </source>
</evidence>
<evidence type="ECO:0000313" key="4">
    <source>
        <dbReference type="Proteomes" id="UP000231279"/>
    </source>
</evidence>
<dbReference type="STRING" id="429701.A0A2G9I5Z9"/>
<keyword evidence="1" id="KW-0677">Repeat</keyword>
<proteinExistence type="predicted"/>
<feature type="domain" description="DC1" evidence="2">
    <location>
        <begin position="19"/>
        <end position="51"/>
    </location>
</feature>
<dbReference type="EMBL" id="NKXS01000294">
    <property type="protein sequence ID" value="PIN25183.1"/>
    <property type="molecule type" value="Genomic_DNA"/>
</dbReference>
<evidence type="ECO:0000259" key="2">
    <source>
        <dbReference type="Pfam" id="PF03107"/>
    </source>
</evidence>
<dbReference type="InterPro" id="IPR046349">
    <property type="entry name" value="C1-like_sf"/>
</dbReference>
<dbReference type="Proteomes" id="UP000231279">
    <property type="component" value="Unassembled WGS sequence"/>
</dbReference>
<keyword evidence="4" id="KW-1185">Reference proteome</keyword>
<dbReference type="PANTHER" id="PTHR46288:SF27">
    <property type="entry name" value="CYSTEINE_HISTIDINE-RICH C1 DOMAIN FAMILY PROTEIN"/>
    <property type="match status" value="1"/>
</dbReference>
<dbReference type="Pfam" id="PF03107">
    <property type="entry name" value="C1_2"/>
    <property type="match status" value="1"/>
</dbReference>
<dbReference type="Gene3D" id="3.30.60.20">
    <property type="match status" value="1"/>
</dbReference>
<name>A0A2G9I5Z9_9LAMI</name>
<dbReference type="PANTHER" id="PTHR46288">
    <property type="entry name" value="PHORBOL-ESTER/DAG-TYPE DOMAIN-CONTAINING PROTEIN"/>
    <property type="match status" value="1"/>
</dbReference>